<dbReference type="InterPro" id="IPR014710">
    <property type="entry name" value="RmlC-like_jellyroll"/>
</dbReference>
<dbReference type="Gene3D" id="2.60.120.10">
    <property type="entry name" value="Jelly Rolls"/>
    <property type="match status" value="1"/>
</dbReference>
<protein>
    <recommendedName>
        <fullName evidence="8">Crp/Fnr family transcriptional regulator</fullName>
    </recommendedName>
</protein>
<evidence type="ECO:0000259" key="5">
    <source>
        <dbReference type="PROSITE" id="PS51063"/>
    </source>
</evidence>
<accession>A0A5M3WVZ3</accession>
<evidence type="ECO:0000313" key="7">
    <source>
        <dbReference type="Proteomes" id="UP000331127"/>
    </source>
</evidence>
<dbReference type="EMBL" id="BLAE01000034">
    <property type="protein sequence ID" value="GES12109.1"/>
    <property type="molecule type" value="Genomic_DNA"/>
</dbReference>
<sequence>MTELRPGRPALWANSEDAVNTTSDEALQEWPSTTYLGSLAPENRAMLLALGRRRVISDGQIFITMGDESQEVFVILHGVARVESPDAQGRLQVVDFQVRGDTIGVAAAMRHSPRSATVRATGEFVAIEIPGEDFIKFLMDNPPAHFALTQVMLARDERRKTYRLDTNQYDALTLVTRTLIELADRHGTSTEHGIDLDPIIAQTDLAPLSGVSESAVHKALHTLRTEGVMGRGRLRLTITDMDALRRQGNPPPKAP</sequence>
<dbReference type="SMART" id="SM00100">
    <property type="entry name" value="cNMP"/>
    <property type="match status" value="1"/>
</dbReference>
<dbReference type="InterPro" id="IPR036390">
    <property type="entry name" value="WH_DNA-bd_sf"/>
</dbReference>
<feature type="domain" description="HTH crp-type" evidence="5">
    <location>
        <begin position="169"/>
        <end position="242"/>
    </location>
</feature>
<keyword evidence="1" id="KW-0805">Transcription regulation</keyword>
<dbReference type="PROSITE" id="PS50042">
    <property type="entry name" value="CNMP_BINDING_3"/>
    <property type="match status" value="1"/>
</dbReference>
<proteinExistence type="predicted"/>
<evidence type="ECO:0000256" key="3">
    <source>
        <dbReference type="ARBA" id="ARBA00023163"/>
    </source>
</evidence>
<keyword evidence="2" id="KW-0238">DNA-binding</keyword>
<dbReference type="CDD" id="cd00038">
    <property type="entry name" value="CAP_ED"/>
    <property type="match status" value="1"/>
</dbReference>
<name>A0A5M3WVZ3_9ACTN</name>
<dbReference type="OrthoDB" id="41390at2"/>
<dbReference type="PROSITE" id="PS51063">
    <property type="entry name" value="HTH_CRP_2"/>
    <property type="match status" value="1"/>
</dbReference>
<keyword evidence="7" id="KW-1185">Reference proteome</keyword>
<dbReference type="Gene3D" id="1.10.10.10">
    <property type="entry name" value="Winged helix-like DNA-binding domain superfamily/Winged helix DNA-binding domain"/>
    <property type="match status" value="1"/>
</dbReference>
<dbReference type="InterPro" id="IPR000595">
    <property type="entry name" value="cNMP-bd_dom"/>
</dbReference>
<feature type="domain" description="Cyclic nucleotide-binding" evidence="4">
    <location>
        <begin position="35"/>
        <end position="155"/>
    </location>
</feature>
<dbReference type="GO" id="GO:0003677">
    <property type="term" value="F:DNA binding"/>
    <property type="evidence" value="ECO:0007669"/>
    <property type="project" value="UniProtKB-KW"/>
</dbReference>
<dbReference type="SUPFAM" id="SSF46785">
    <property type="entry name" value="Winged helix' DNA-binding domain"/>
    <property type="match status" value="1"/>
</dbReference>
<dbReference type="GO" id="GO:0006355">
    <property type="term" value="P:regulation of DNA-templated transcription"/>
    <property type="evidence" value="ECO:0007669"/>
    <property type="project" value="InterPro"/>
</dbReference>
<evidence type="ECO:0000256" key="1">
    <source>
        <dbReference type="ARBA" id="ARBA00023015"/>
    </source>
</evidence>
<dbReference type="SUPFAM" id="SSF51206">
    <property type="entry name" value="cAMP-binding domain-like"/>
    <property type="match status" value="1"/>
</dbReference>
<dbReference type="Pfam" id="PF00027">
    <property type="entry name" value="cNMP_binding"/>
    <property type="match status" value="1"/>
</dbReference>
<dbReference type="Pfam" id="PF13545">
    <property type="entry name" value="HTH_Crp_2"/>
    <property type="match status" value="1"/>
</dbReference>
<evidence type="ECO:0008006" key="8">
    <source>
        <dbReference type="Google" id="ProtNLM"/>
    </source>
</evidence>
<evidence type="ECO:0000259" key="4">
    <source>
        <dbReference type="PROSITE" id="PS50042"/>
    </source>
</evidence>
<dbReference type="AlphaFoldDB" id="A0A5M3WVZ3"/>
<dbReference type="InterPro" id="IPR036388">
    <property type="entry name" value="WH-like_DNA-bd_sf"/>
</dbReference>
<dbReference type="InterPro" id="IPR018490">
    <property type="entry name" value="cNMP-bd_dom_sf"/>
</dbReference>
<evidence type="ECO:0000256" key="2">
    <source>
        <dbReference type="ARBA" id="ARBA00023125"/>
    </source>
</evidence>
<keyword evidence="3" id="KW-0804">Transcription</keyword>
<gene>
    <name evidence="6" type="ORF">Amac_057060</name>
</gene>
<reference evidence="6 7" key="1">
    <citation type="submission" date="2019-10" db="EMBL/GenBank/DDBJ databases">
        <title>Whole genome shotgun sequence of Acrocarpospora macrocephala NBRC 16266.</title>
        <authorList>
            <person name="Ichikawa N."/>
            <person name="Kimura A."/>
            <person name="Kitahashi Y."/>
            <person name="Komaki H."/>
            <person name="Oguchi A."/>
        </authorList>
    </citation>
    <scope>NUCLEOTIDE SEQUENCE [LARGE SCALE GENOMIC DNA]</scope>
    <source>
        <strain evidence="6 7">NBRC 16266</strain>
    </source>
</reference>
<evidence type="ECO:0000313" key="6">
    <source>
        <dbReference type="EMBL" id="GES12109.1"/>
    </source>
</evidence>
<comment type="caution">
    <text evidence="6">The sequence shown here is derived from an EMBL/GenBank/DDBJ whole genome shotgun (WGS) entry which is preliminary data.</text>
</comment>
<dbReference type="InterPro" id="IPR012318">
    <property type="entry name" value="HTH_CRP"/>
</dbReference>
<dbReference type="Proteomes" id="UP000331127">
    <property type="component" value="Unassembled WGS sequence"/>
</dbReference>
<organism evidence="6 7">
    <name type="scientific">Acrocarpospora macrocephala</name>
    <dbReference type="NCBI Taxonomy" id="150177"/>
    <lineage>
        <taxon>Bacteria</taxon>
        <taxon>Bacillati</taxon>
        <taxon>Actinomycetota</taxon>
        <taxon>Actinomycetes</taxon>
        <taxon>Streptosporangiales</taxon>
        <taxon>Streptosporangiaceae</taxon>
        <taxon>Acrocarpospora</taxon>
    </lineage>
</organism>